<evidence type="ECO:0000256" key="8">
    <source>
        <dbReference type="ARBA" id="ARBA00022729"/>
    </source>
</evidence>
<evidence type="ECO:0000256" key="3">
    <source>
        <dbReference type="ARBA" id="ARBA00004418"/>
    </source>
</evidence>
<dbReference type="GO" id="GO:0042597">
    <property type="term" value="C:periplasmic space"/>
    <property type="evidence" value="ECO:0007669"/>
    <property type="project" value="UniProtKB-SubCell"/>
</dbReference>
<evidence type="ECO:0000256" key="6">
    <source>
        <dbReference type="ARBA" id="ARBA00012865"/>
    </source>
</evidence>
<dbReference type="SUPFAM" id="SSF56281">
    <property type="entry name" value="Metallo-hydrolase/oxidoreductase"/>
    <property type="match status" value="1"/>
</dbReference>
<dbReference type="AlphaFoldDB" id="A0A844ZBL6"/>
<dbReference type="CDD" id="cd16282">
    <property type="entry name" value="metallo-hydrolase-like_MBL-fold"/>
    <property type="match status" value="1"/>
</dbReference>
<keyword evidence="10 15" id="KW-0378">Hydrolase</keyword>
<dbReference type="GO" id="GO:0046677">
    <property type="term" value="P:response to antibiotic"/>
    <property type="evidence" value="ECO:0007669"/>
    <property type="project" value="UniProtKB-KW"/>
</dbReference>
<evidence type="ECO:0000259" key="14">
    <source>
        <dbReference type="SMART" id="SM00849"/>
    </source>
</evidence>
<dbReference type="PANTHER" id="PTHR42951:SF4">
    <property type="entry name" value="ACYL-COENZYME A THIOESTERASE MBLAC2"/>
    <property type="match status" value="1"/>
</dbReference>
<name>A0A844ZBL6_9SPHN</name>
<proteinExistence type="inferred from homology"/>
<organism evidence="15 16">
    <name type="scientific">Parapontixanthobacter aurantiacus</name>
    <dbReference type="NCBI Taxonomy" id="1463599"/>
    <lineage>
        <taxon>Bacteria</taxon>
        <taxon>Pseudomonadati</taxon>
        <taxon>Pseudomonadota</taxon>
        <taxon>Alphaproteobacteria</taxon>
        <taxon>Sphingomonadales</taxon>
        <taxon>Erythrobacteraceae</taxon>
        <taxon>Parapontixanthobacter</taxon>
    </lineage>
</organism>
<evidence type="ECO:0000256" key="5">
    <source>
        <dbReference type="ARBA" id="ARBA00011245"/>
    </source>
</evidence>
<evidence type="ECO:0000256" key="13">
    <source>
        <dbReference type="SAM" id="SignalP"/>
    </source>
</evidence>
<keyword evidence="12" id="KW-0046">Antibiotic resistance</keyword>
<feature type="domain" description="Metallo-beta-lactamase" evidence="14">
    <location>
        <begin position="47"/>
        <end position="228"/>
    </location>
</feature>
<evidence type="ECO:0000256" key="4">
    <source>
        <dbReference type="ARBA" id="ARBA00005250"/>
    </source>
</evidence>
<evidence type="ECO:0000256" key="10">
    <source>
        <dbReference type="ARBA" id="ARBA00022801"/>
    </source>
</evidence>
<evidence type="ECO:0000256" key="11">
    <source>
        <dbReference type="ARBA" id="ARBA00022833"/>
    </source>
</evidence>
<dbReference type="SMART" id="SM00849">
    <property type="entry name" value="Lactamase_B"/>
    <property type="match status" value="1"/>
</dbReference>
<evidence type="ECO:0000256" key="2">
    <source>
        <dbReference type="ARBA" id="ARBA00001947"/>
    </source>
</evidence>
<comment type="cofactor">
    <cofactor evidence="2">
        <name>Zn(2+)</name>
        <dbReference type="ChEBI" id="CHEBI:29105"/>
    </cofactor>
</comment>
<feature type="signal peptide" evidence="13">
    <location>
        <begin position="1"/>
        <end position="22"/>
    </location>
</feature>
<evidence type="ECO:0000256" key="1">
    <source>
        <dbReference type="ARBA" id="ARBA00001526"/>
    </source>
</evidence>
<dbReference type="EMBL" id="WTYW01000001">
    <property type="protein sequence ID" value="MXO85305.1"/>
    <property type="molecule type" value="Genomic_DNA"/>
</dbReference>
<dbReference type="InterPro" id="IPR001279">
    <property type="entry name" value="Metallo-B-lactamas"/>
</dbReference>
<dbReference type="OrthoDB" id="420651at2"/>
<dbReference type="InterPro" id="IPR050855">
    <property type="entry name" value="NDM-1-like"/>
</dbReference>
<sequence>MTLRLSAATVLSIGLLATPLQAQRDFSEVEITAEEVAPGIAVLFGAGGNLAVSYGEDGTILVDDQFAPLTAKIEAAITELGAKPVQYLINTHWHGDHTGGNENFAKKGAQIFAHHNVRSRLASGSQPEGNTPPAPAAALPVVTYGQGITMHVNGDTVDVMFVGGGHTNGDSIVRWREDNVVHMGDLYFNIPGFPYMDISSGGSVLDAMNSLDVILPMLDEETVVIPGHGTVSTKAELTAYRAQLGAMVDRVRELYEQGMTLEEAQAASPLAGFNEGEEGFKDADDFVEMVYESLGD</sequence>
<dbReference type="Pfam" id="PF00753">
    <property type="entry name" value="Lactamase_B"/>
    <property type="match status" value="1"/>
</dbReference>
<dbReference type="Proteomes" id="UP000433104">
    <property type="component" value="Unassembled WGS sequence"/>
</dbReference>
<dbReference type="GO" id="GO:0017001">
    <property type="term" value="P:antibiotic catabolic process"/>
    <property type="evidence" value="ECO:0007669"/>
    <property type="project" value="InterPro"/>
</dbReference>
<dbReference type="EC" id="3.5.2.6" evidence="6"/>
<evidence type="ECO:0000256" key="7">
    <source>
        <dbReference type="ARBA" id="ARBA00022723"/>
    </source>
</evidence>
<gene>
    <name evidence="15" type="ORF">GRI38_04610</name>
</gene>
<comment type="catalytic activity">
    <reaction evidence="1">
        <text>a beta-lactam + H2O = a substituted beta-amino acid</text>
        <dbReference type="Rhea" id="RHEA:20401"/>
        <dbReference type="ChEBI" id="CHEBI:15377"/>
        <dbReference type="ChEBI" id="CHEBI:35627"/>
        <dbReference type="ChEBI" id="CHEBI:140347"/>
        <dbReference type="EC" id="3.5.2.6"/>
    </reaction>
</comment>
<evidence type="ECO:0000313" key="16">
    <source>
        <dbReference type="Proteomes" id="UP000433104"/>
    </source>
</evidence>
<evidence type="ECO:0000313" key="15">
    <source>
        <dbReference type="EMBL" id="MXO85305.1"/>
    </source>
</evidence>
<reference evidence="15 16" key="1">
    <citation type="submission" date="2019-12" db="EMBL/GenBank/DDBJ databases">
        <title>Genomic-based taxomic classification of the family Erythrobacteraceae.</title>
        <authorList>
            <person name="Xu L."/>
        </authorList>
    </citation>
    <scope>NUCLEOTIDE SEQUENCE [LARGE SCALE GENOMIC DNA]</scope>
    <source>
        <strain evidence="15 16">MCCC 1A09962</strain>
    </source>
</reference>
<evidence type="ECO:0000256" key="9">
    <source>
        <dbReference type="ARBA" id="ARBA00022764"/>
    </source>
</evidence>
<dbReference type="GO" id="GO:0008270">
    <property type="term" value="F:zinc ion binding"/>
    <property type="evidence" value="ECO:0007669"/>
    <property type="project" value="InterPro"/>
</dbReference>
<comment type="similarity">
    <text evidence="4">Belongs to the metallo-beta-lactamase superfamily. Class-B beta-lactamase family.</text>
</comment>
<dbReference type="InterPro" id="IPR036866">
    <property type="entry name" value="RibonucZ/Hydroxyglut_hydro"/>
</dbReference>
<accession>A0A844ZBL6</accession>
<keyword evidence="8 13" id="KW-0732">Signal</keyword>
<dbReference type="RefSeq" id="WP_160681716.1">
    <property type="nucleotide sequence ID" value="NZ_WTYW01000001.1"/>
</dbReference>
<dbReference type="InterPro" id="IPR001018">
    <property type="entry name" value="Beta-lactamase_class-B_CS"/>
</dbReference>
<dbReference type="PANTHER" id="PTHR42951">
    <property type="entry name" value="METALLO-BETA-LACTAMASE DOMAIN-CONTAINING"/>
    <property type="match status" value="1"/>
</dbReference>
<comment type="subcellular location">
    <subcellularLocation>
        <location evidence="3">Periplasm</location>
    </subcellularLocation>
</comment>
<comment type="subunit">
    <text evidence="5">Monomer.</text>
</comment>
<keyword evidence="16" id="KW-1185">Reference proteome</keyword>
<keyword evidence="11" id="KW-0862">Zinc</keyword>
<evidence type="ECO:0000256" key="12">
    <source>
        <dbReference type="ARBA" id="ARBA00023251"/>
    </source>
</evidence>
<dbReference type="Gene3D" id="3.60.15.10">
    <property type="entry name" value="Ribonuclease Z/Hydroxyacylglutathione hydrolase-like"/>
    <property type="match status" value="1"/>
</dbReference>
<keyword evidence="7" id="KW-0479">Metal-binding</keyword>
<comment type="caution">
    <text evidence="15">The sequence shown here is derived from an EMBL/GenBank/DDBJ whole genome shotgun (WGS) entry which is preliminary data.</text>
</comment>
<dbReference type="GO" id="GO:0008800">
    <property type="term" value="F:beta-lactamase activity"/>
    <property type="evidence" value="ECO:0007669"/>
    <property type="project" value="UniProtKB-EC"/>
</dbReference>
<keyword evidence="9" id="KW-0574">Periplasm</keyword>
<protein>
    <recommendedName>
        <fullName evidence="6">beta-lactamase</fullName>
        <ecNumber evidence="6">3.5.2.6</ecNumber>
    </recommendedName>
</protein>
<feature type="chain" id="PRO_5032997478" description="beta-lactamase" evidence="13">
    <location>
        <begin position="23"/>
        <end position="296"/>
    </location>
</feature>
<dbReference type="PROSITE" id="PS00743">
    <property type="entry name" value="BETA_LACTAMASE_B_1"/>
    <property type="match status" value="1"/>
</dbReference>